<name>A0A9D3ACJ0_9ACTN</name>
<reference evidence="1" key="1">
    <citation type="journal article" date="2021" name="PeerJ">
        <title>Extensive microbial diversity within the chicken gut microbiome revealed by metagenomics and culture.</title>
        <authorList>
            <person name="Gilroy R."/>
            <person name="Ravi A."/>
            <person name="Getino M."/>
            <person name="Pursley I."/>
            <person name="Horton D.L."/>
            <person name="Alikhan N.F."/>
            <person name="Baker D."/>
            <person name="Gharbi K."/>
            <person name="Hall N."/>
            <person name="Watson M."/>
            <person name="Adriaenssens E.M."/>
            <person name="Foster-Nyarko E."/>
            <person name="Jarju S."/>
            <person name="Secka A."/>
            <person name="Antonio M."/>
            <person name="Oren A."/>
            <person name="Chaudhuri R.R."/>
            <person name="La Ragione R."/>
            <person name="Hildebrand F."/>
            <person name="Pallen M.J."/>
        </authorList>
    </citation>
    <scope>NUCLEOTIDE SEQUENCE</scope>
    <source>
        <strain evidence="1">USAMLcec12-2067</strain>
    </source>
</reference>
<dbReference type="Proteomes" id="UP000789325">
    <property type="component" value="Unassembled WGS sequence"/>
</dbReference>
<protein>
    <submittedName>
        <fullName evidence="1">Uncharacterized protein</fullName>
    </submittedName>
</protein>
<reference evidence="1" key="2">
    <citation type="submission" date="2021-09" db="EMBL/GenBank/DDBJ databases">
        <authorList>
            <person name="Gilroy R."/>
        </authorList>
    </citation>
    <scope>NUCLEOTIDE SEQUENCE</scope>
    <source>
        <strain evidence="1">USAMLcec12-2067</strain>
    </source>
</reference>
<evidence type="ECO:0000313" key="1">
    <source>
        <dbReference type="EMBL" id="HJH42889.1"/>
    </source>
</evidence>
<proteinExistence type="predicted"/>
<dbReference type="EMBL" id="DYZL01000070">
    <property type="protein sequence ID" value="HJH42889.1"/>
    <property type="molecule type" value="Genomic_DNA"/>
</dbReference>
<accession>A0A9D3ACJ0</accession>
<comment type="caution">
    <text evidence="1">The sequence shown here is derived from an EMBL/GenBank/DDBJ whole genome shotgun (WGS) entry which is preliminary data.</text>
</comment>
<organism evidence="1 2">
    <name type="scientific">Rubneribacter badeniensis</name>
    <dbReference type="NCBI Taxonomy" id="2070688"/>
    <lineage>
        <taxon>Bacteria</taxon>
        <taxon>Bacillati</taxon>
        <taxon>Actinomycetota</taxon>
        <taxon>Coriobacteriia</taxon>
        <taxon>Eggerthellales</taxon>
        <taxon>Eggerthellaceae</taxon>
        <taxon>Rubneribacter</taxon>
    </lineage>
</organism>
<sequence>MSDEKSVTIECGTVDASYRGVVDPQLEAVYVQSPEEEAKYAPIMKELLENGLPTEGEKISGI</sequence>
<evidence type="ECO:0000313" key="2">
    <source>
        <dbReference type="Proteomes" id="UP000789325"/>
    </source>
</evidence>
<gene>
    <name evidence="1" type="ORF">K8V16_03750</name>
</gene>
<dbReference type="AlphaFoldDB" id="A0A9D3ACJ0"/>